<feature type="non-terminal residue" evidence="1">
    <location>
        <position position="46"/>
    </location>
</feature>
<dbReference type="GO" id="GO:0008168">
    <property type="term" value="F:methyltransferase activity"/>
    <property type="evidence" value="ECO:0007669"/>
    <property type="project" value="UniProtKB-KW"/>
</dbReference>
<dbReference type="GO" id="GO:0032259">
    <property type="term" value="P:methylation"/>
    <property type="evidence" value="ECO:0007669"/>
    <property type="project" value="UniProtKB-KW"/>
</dbReference>
<keyword evidence="1" id="KW-0489">Methyltransferase</keyword>
<dbReference type="EMBL" id="PJMW01000003">
    <property type="protein sequence ID" value="PKV76953.1"/>
    <property type="molecule type" value="Genomic_DNA"/>
</dbReference>
<name>A0A2N3V5P5_9NOCA</name>
<sequence>MKITADHTRCEGHGMCEALLPSIFRVDDEGNVTVLTEQVLEAELDD</sequence>
<dbReference type="OrthoDB" id="9803319at2"/>
<organism evidence="1 2">
    <name type="scientific">Nocardia fluminea</name>
    <dbReference type="NCBI Taxonomy" id="134984"/>
    <lineage>
        <taxon>Bacteria</taxon>
        <taxon>Bacillati</taxon>
        <taxon>Actinomycetota</taxon>
        <taxon>Actinomycetes</taxon>
        <taxon>Mycobacteriales</taxon>
        <taxon>Nocardiaceae</taxon>
        <taxon>Nocardia</taxon>
    </lineage>
</organism>
<protein>
    <submittedName>
        <fullName evidence="1">Ferredoxin/sterol 14-demethylase</fullName>
    </submittedName>
</protein>
<reference evidence="1 2" key="1">
    <citation type="submission" date="2017-12" db="EMBL/GenBank/DDBJ databases">
        <title>Sequencing the genomes of 1000 Actinobacteria strains.</title>
        <authorList>
            <person name="Klenk H.-P."/>
        </authorList>
    </citation>
    <scope>NUCLEOTIDE SEQUENCE [LARGE SCALE GENOMIC DNA]</scope>
    <source>
        <strain evidence="1 2">DSM 44489</strain>
    </source>
</reference>
<dbReference type="Pfam" id="PF13459">
    <property type="entry name" value="Fer4_15"/>
    <property type="match status" value="1"/>
</dbReference>
<dbReference type="SUPFAM" id="SSF54862">
    <property type="entry name" value="4Fe-4S ferredoxins"/>
    <property type="match status" value="1"/>
</dbReference>
<dbReference type="Proteomes" id="UP000233766">
    <property type="component" value="Unassembled WGS sequence"/>
</dbReference>
<dbReference type="RefSeq" id="WP_101469096.1">
    <property type="nucleotide sequence ID" value="NZ_PJMW01000003.1"/>
</dbReference>
<keyword evidence="1" id="KW-0808">Transferase</keyword>
<dbReference type="AlphaFoldDB" id="A0A2N3V5P5"/>
<gene>
    <name evidence="1" type="ORF">ATK86_7360</name>
</gene>
<accession>A0A2N3V5P5</accession>
<proteinExistence type="predicted"/>
<dbReference type="Gene3D" id="3.30.70.20">
    <property type="match status" value="1"/>
</dbReference>
<keyword evidence="2" id="KW-1185">Reference proteome</keyword>
<evidence type="ECO:0000313" key="2">
    <source>
        <dbReference type="Proteomes" id="UP000233766"/>
    </source>
</evidence>
<evidence type="ECO:0000313" key="1">
    <source>
        <dbReference type="EMBL" id="PKV76953.1"/>
    </source>
</evidence>
<comment type="caution">
    <text evidence="1">The sequence shown here is derived from an EMBL/GenBank/DDBJ whole genome shotgun (WGS) entry which is preliminary data.</text>
</comment>